<organism evidence="2 3">
    <name type="scientific">Sitophilus oryzae</name>
    <name type="common">Rice weevil</name>
    <name type="synonym">Curculio oryzae</name>
    <dbReference type="NCBI Taxonomy" id="7048"/>
    <lineage>
        <taxon>Eukaryota</taxon>
        <taxon>Metazoa</taxon>
        <taxon>Ecdysozoa</taxon>
        <taxon>Arthropoda</taxon>
        <taxon>Hexapoda</taxon>
        <taxon>Insecta</taxon>
        <taxon>Pterygota</taxon>
        <taxon>Neoptera</taxon>
        <taxon>Endopterygota</taxon>
        <taxon>Coleoptera</taxon>
        <taxon>Polyphaga</taxon>
        <taxon>Cucujiformia</taxon>
        <taxon>Curculionidae</taxon>
        <taxon>Dryophthorinae</taxon>
        <taxon>Sitophilus</taxon>
    </lineage>
</organism>
<dbReference type="PANTHER" id="PTHR47331">
    <property type="entry name" value="PHD-TYPE DOMAIN-CONTAINING PROTEIN"/>
    <property type="match status" value="1"/>
</dbReference>
<dbReference type="InterPro" id="IPR040676">
    <property type="entry name" value="DUF5641"/>
</dbReference>
<accession>A0A6J2X6M4</accession>
<sequence>MVYFIPPRSPHFGGLWESAVKSAKYHLKRVLNDQKLTFEELYTVIIQVEACLNSRPITPVSESADDLEILTPGHFLMGSSPSALPQEDIKGHNPNRLQRYQLLTQFIQSFWKRWQTEYLGNLQQRSKWRIRADSIKINDMVLVKEDNTPPMKWQLGRVVELHTGSDGICRVVSLKTASGLIKRSTSRVCVLPFEDSN</sequence>
<dbReference type="PANTHER" id="PTHR47331:SF1">
    <property type="entry name" value="GAG-LIKE PROTEIN"/>
    <property type="match status" value="1"/>
</dbReference>
<evidence type="ECO:0000313" key="2">
    <source>
        <dbReference type="Proteomes" id="UP000504635"/>
    </source>
</evidence>
<dbReference type="OrthoDB" id="6778955at2759"/>
<evidence type="ECO:0000259" key="1">
    <source>
        <dbReference type="Pfam" id="PF18701"/>
    </source>
</evidence>
<dbReference type="InterPro" id="IPR036397">
    <property type="entry name" value="RNaseH_sf"/>
</dbReference>
<feature type="domain" description="DUF5641" evidence="1">
    <location>
        <begin position="98"/>
        <end position="191"/>
    </location>
</feature>
<proteinExistence type="predicted"/>
<dbReference type="GO" id="GO:0003676">
    <property type="term" value="F:nucleic acid binding"/>
    <property type="evidence" value="ECO:0007669"/>
    <property type="project" value="InterPro"/>
</dbReference>
<dbReference type="Gene3D" id="3.30.420.10">
    <property type="entry name" value="Ribonuclease H-like superfamily/Ribonuclease H"/>
    <property type="match status" value="1"/>
</dbReference>
<reference evidence="3" key="1">
    <citation type="submission" date="2025-08" db="UniProtKB">
        <authorList>
            <consortium name="RefSeq"/>
        </authorList>
    </citation>
    <scope>IDENTIFICATION</scope>
    <source>
        <tissue evidence="3">Gonads</tissue>
    </source>
</reference>
<dbReference type="Proteomes" id="UP000504635">
    <property type="component" value="Unplaced"/>
</dbReference>
<keyword evidence="2" id="KW-1185">Reference proteome</keyword>
<dbReference type="InParanoid" id="A0A6J2X6M4"/>
<dbReference type="KEGG" id="soy:115875489"/>
<name>A0A6J2X6M4_SITOR</name>
<dbReference type="Pfam" id="PF18701">
    <property type="entry name" value="DUF5641"/>
    <property type="match status" value="1"/>
</dbReference>
<dbReference type="AlphaFoldDB" id="A0A6J2X6M4"/>
<evidence type="ECO:0000313" key="3">
    <source>
        <dbReference type="RefSeq" id="XP_030746817.1"/>
    </source>
</evidence>
<dbReference type="GeneID" id="115875489"/>
<gene>
    <name evidence="3" type="primary">LOC115875489</name>
</gene>
<dbReference type="RefSeq" id="XP_030746817.1">
    <property type="nucleotide sequence ID" value="XM_030890957.1"/>
</dbReference>
<protein>
    <submittedName>
        <fullName evidence="3">Uncharacterized protein LOC115875489</fullName>
    </submittedName>
</protein>